<evidence type="ECO:0000256" key="4">
    <source>
        <dbReference type="ARBA" id="ARBA00022989"/>
    </source>
</evidence>
<evidence type="ECO:0000256" key="6">
    <source>
        <dbReference type="SAM" id="Phobius"/>
    </source>
</evidence>
<feature type="transmembrane region" description="Helical" evidence="6">
    <location>
        <begin position="201"/>
        <end position="222"/>
    </location>
</feature>
<sequence>MVVPSFDLTDSGGIGLVLIRGLTDAVVLTLFGTLAFRALVAPAGFTGLGETGALAFRRRLAAQTRLLASLALVVLAVWLVLIAQSLAEVTGFAPTVGAVWTVIGSTSFGHIVIAEAAMLVAVLATLALPEPWDRSALAFGAMLTALQACHGHAFGMGNPLLLACLVAHLLAAGVWLGSLPALAISLARLPHPVAARLAQRFSPVGITCVSILAVTALYQGWVLIGSWGLLASSAYGWAALLKILLFALLLALAGFNRIYATPRLALMKTDGAGRPALLYAVGLEIGLGIAIILAAGLLASLPPPGMKM</sequence>
<dbReference type="EMBL" id="JAESVA010000017">
    <property type="protein sequence ID" value="MCB8883834.1"/>
    <property type="molecule type" value="Genomic_DNA"/>
</dbReference>
<evidence type="ECO:0000313" key="8">
    <source>
        <dbReference type="EMBL" id="MCB8883834.1"/>
    </source>
</evidence>
<evidence type="ECO:0000256" key="5">
    <source>
        <dbReference type="ARBA" id="ARBA00023136"/>
    </source>
</evidence>
<evidence type="ECO:0000259" key="7">
    <source>
        <dbReference type="Pfam" id="PF05425"/>
    </source>
</evidence>
<keyword evidence="4 6" id="KW-1133">Transmembrane helix</keyword>
<keyword evidence="3 6" id="KW-0812">Transmembrane</keyword>
<feature type="transmembrane region" description="Helical" evidence="6">
    <location>
        <begin position="276"/>
        <end position="299"/>
    </location>
</feature>
<organism evidence="8 9">
    <name type="scientific">Acidisoma cellulosilyticum</name>
    <dbReference type="NCBI Taxonomy" id="2802395"/>
    <lineage>
        <taxon>Bacteria</taxon>
        <taxon>Pseudomonadati</taxon>
        <taxon>Pseudomonadota</taxon>
        <taxon>Alphaproteobacteria</taxon>
        <taxon>Acetobacterales</taxon>
        <taxon>Acidocellaceae</taxon>
        <taxon>Acidisoma</taxon>
    </lineage>
</organism>
<dbReference type="PANTHER" id="PTHR34820:SF4">
    <property type="entry name" value="INNER MEMBRANE PROTEIN YEBZ"/>
    <property type="match status" value="1"/>
</dbReference>
<comment type="subcellular location">
    <subcellularLocation>
        <location evidence="1">Cell membrane</location>
        <topology evidence="1">Multi-pass membrane protein</topology>
    </subcellularLocation>
</comment>
<keyword evidence="9" id="KW-1185">Reference proteome</keyword>
<feature type="transmembrane region" description="Helical" evidence="6">
    <location>
        <begin position="66"/>
        <end position="87"/>
    </location>
</feature>
<feature type="transmembrane region" description="Helical" evidence="6">
    <location>
        <begin position="234"/>
        <end position="255"/>
    </location>
</feature>
<dbReference type="Proteomes" id="UP000721844">
    <property type="component" value="Unassembled WGS sequence"/>
</dbReference>
<feature type="transmembrane region" description="Helical" evidence="6">
    <location>
        <begin position="135"/>
        <end position="154"/>
    </location>
</feature>
<protein>
    <submittedName>
        <fullName evidence="8">CopD family protein</fullName>
    </submittedName>
</protein>
<evidence type="ECO:0000313" key="9">
    <source>
        <dbReference type="Proteomes" id="UP000721844"/>
    </source>
</evidence>
<dbReference type="RefSeq" id="WP_227310577.1">
    <property type="nucleotide sequence ID" value="NZ_JAESVA010000017.1"/>
</dbReference>
<feature type="domain" description="Copper resistance protein D" evidence="7">
    <location>
        <begin position="196"/>
        <end position="298"/>
    </location>
</feature>
<keyword evidence="2" id="KW-1003">Cell membrane</keyword>
<dbReference type="PANTHER" id="PTHR34820">
    <property type="entry name" value="INNER MEMBRANE PROTEIN YEBZ"/>
    <property type="match status" value="1"/>
</dbReference>
<feature type="transmembrane region" description="Helical" evidence="6">
    <location>
        <begin position="160"/>
        <end position="189"/>
    </location>
</feature>
<dbReference type="GO" id="GO:0005886">
    <property type="term" value="C:plasma membrane"/>
    <property type="evidence" value="ECO:0007669"/>
    <property type="project" value="UniProtKB-SubCell"/>
</dbReference>
<gene>
    <name evidence="8" type="ORF">ACELLULO517_26545</name>
</gene>
<comment type="caution">
    <text evidence="8">The sequence shown here is derived from an EMBL/GenBank/DDBJ whole genome shotgun (WGS) entry which is preliminary data.</text>
</comment>
<feature type="transmembrane region" description="Helical" evidence="6">
    <location>
        <begin position="25"/>
        <end position="45"/>
    </location>
</feature>
<accession>A0A963Z6L1</accession>
<evidence type="ECO:0000256" key="2">
    <source>
        <dbReference type="ARBA" id="ARBA00022475"/>
    </source>
</evidence>
<dbReference type="AlphaFoldDB" id="A0A963Z6L1"/>
<reference evidence="8 9" key="1">
    <citation type="journal article" date="2021" name="Microorganisms">
        <title>Acidisoma silvae sp. nov. and Acidisomacellulosilytica sp. nov., Two Acidophilic Bacteria Isolated from Decaying Wood, Hydrolyzing Cellulose and Producing Poly-3-hydroxybutyrate.</title>
        <authorList>
            <person name="Mieszkin S."/>
            <person name="Pouder E."/>
            <person name="Uroz S."/>
            <person name="Simon-Colin C."/>
            <person name="Alain K."/>
        </authorList>
    </citation>
    <scope>NUCLEOTIDE SEQUENCE [LARGE SCALE GENOMIC DNA]</scope>
    <source>
        <strain evidence="8 9">HW T5.17</strain>
    </source>
</reference>
<evidence type="ECO:0000256" key="1">
    <source>
        <dbReference type="ARBA" id="ARBA00004651"/>
    </source>
</evidence>
<dbReference type="InterPro" id="IPR008457">
    <property type="entry name" value="Cu-R_CopD_dom"/>
</dbReference>
<evidence type="ECO:0000256" key="3">
    <source>
        <dbReference type="ARBA" id="ARBA00022692"/>
    </source>
</evidence>
<dbReference type="GO" id="GO:0006825">
    <property type="term" value="P:copper ion transport"/>
    <property type="evidence" value="ECO:0007669"/>
    <property type="project" value="InterPro"/>
</dbReference>
<keyword evidence="5 6" id="KW-0472">Membrane</keyword>
<dbReference type="InterPro" id="IPR032694">
    <property type="entry name" value="CopC/D"/>
</dbReference>
<name>A0A963Z6L1_9PROT</name>
<proteinExistence type="predicted"/>
<feature type="transmembrane region" description="Helical" evidence="6">
    <location>
        <begin position="107"/>
        <end position="128"/>
    </location>
</feature>
<dbReference type="Pfam" id="PF05425">
    <property type="entry name" value="CopD"/>
    <property type="match status" value="1"/>
</dbReference>